<protein>
    <submittedName>
        <fullName evidence="9">Putative Cell wall integrity and stress response component 4</fullName>
    </submittedName>
</protein>
<dbReference type="GO" id="GO:0016020">
    <property type="term" value="C:membrane"/>
    <property type="evidence" value="ECO:0007669"/>
    <property type="project" value="UniProtKB-SubCell"/>
</dbReference>
<feature type="chain" id="PRO_5003852865" evidence="7">
    <location>
        <begin position="28"/>
        <end position="354"/>
    </location>
</feature>
<evidence type="ECO:0000256" key="3">
    <source>
        <dbReference type="ARBA" id="ARBA00022989"/>
    </source>
</evidence>
<organism evidence="9 10">
    <name type="scientific">Marssonina brunnea f. sp. multigermtubi (strain MB_m1)</name>
    <name type="common">Marssonina leaf spot fungus</name>
    <dbReference type="NCBI Taxonomy" id="1072389"/>
    <lineage>
        <taxon>Eukaryota</taxon>
        <taxon>Fungi</taxon>
        <taxon>Dikarya</taxon>
        <taxon>Ascomycota</taxon>
        <taxon>Pezizomycotina</taxon>
        <taxon>Leotiomycetes</taxon>
        <taxon>Helotiales</taxon>
        <taxon>Drepanopezizaceae</taxon>
        <taxon>Drepanopeziza</taxon>
    </lineage>
</organism>
<evidence type="ECO:0000256" key="5">
    <source>
        <dbReference type="SAM" id="MobiDB-lite"/>
    </source>
</evidence>
<proteinExistence type="predicted"/>
<evidence type="ECO:0000259" key="8">
    <source>
        <dbReference type="PROSITE" id="PS51212"/>
    </source>
</evidence>
<dbReference type="eggNOG" id="KOG4157">
    <property type="taxonomic scope" value="Eukaryota"/>
</dbReference>
<dbReference type="PANTHER" id="PTHR15549">
    <property type="entry name" value="PAIRED IMMUNOGLOBULIN-LIKE TYPE 2 RECEPTOR"/>
    <property type="match status" value="1"/>
</dbReference>
<keyword evidence="3 6" id="KW-1133">Transmembrane helix</keyword>
<feature type="signal peptide" evidence="7">
    <location>
        <begin position="1"/>
        <end position="27"/>
    </location>
</feature>
<dbReference type="Proteomes" id="UP000006753">
    <property type="component" value="Unassembled WGS sequence"/>
</dbReference>
<feature type="region of interest" description="Disordered" evidence="5">
    <location>
        <begin position="315"/>
        <end position="354"/>
    </location>
</feature>
<evidence type="ECO:0000256" key="4">
    <source>
        <dbReference type="ARBA" id="ARBA00023136"/>
    </source>
</evidence>
<feature type="compositionally biased region" description="Basic and acidic residues" evidence="5">
    <location>
        <begin position="320"/>
        <end position="339"/>
    </location>
</feature>
<reference evidence="9 10" key="1">
    <citation type="journal article" date="2012" name="BMC Genomics">
        <title>Sequencing the genome of Marssonina brunnea reveals fungus-poplar co-evolution.</title>
        <authorList>
            <person name="Zhu S."/>
            <person name="Cao Y.-Z."/>
            <person name="Jiang C."/>
            <person name="Tan B.-Y."/>
            <person name="Wang Z."/>
            <person name="Feng S."/>
            <person name="Zhang L."/>
            <person name="Su X.-H."/>
            <person name="Brejova B."/>
            <person name="Vinar T."/>
            <person name="Xu M."/>
            <person name="Wang M.-X."/>
            <person name="Zhang S.-G."/>
            <person name="Huang M.-R."/>
            <person name="Wu R."/>
            <person name="Zhou Y."/>
        </authorList>
    </citation>
    <scope>NUCLEOTIDE SEQUENCE [LARGE SCALE GENOMIC DNA]</scope>
    <source>
        <strain evidence="9 10">MB_m1</strain>
    </source>
</reference>
<dbReference type="GO" id="GO:0071944">
    <property type="term" value="C:cell periphery"/>
    <property type="evidence" value="ECO:0007669"/>
    <property type="project" value="UniProtKB-ARBA"/>
</dbReference>
<keyword evidence="10" id="KW-1185">Reference proteome</keyword>
<accession>K1WGR8</accession>
<name>K1WGR8_MARBU</name>
<dbReference type="PROSITE" id="PS51212">
    <property type="entry name" value="WSC"/>
    <property type="match status" value="1"/>
</dbReference>
<evidence type="ECO:0000256" key="6">
    <source>
        <dbReference type="SAM" id="Phobius"/>
    </source>
</evidence>
<dbReference type="OMA" id="QIDPRMD"/>
<dbReference type="OrthoDB" id="2537459at2759"/>
<dbReference type="InterPro" id="IPR051694">
    <property type="entry name" value="Immunoregulatory_rcpt-like"/>
</dbReference>
<comment type="subcellular location">
    <subcellularLocation>
        <location evidence="1">Membrane</location>
        <topology evidence="1">Single-pass membrane protein</topology>
    </subcellularLocation>
</comment>
<evidence type="ECO:0000256" key="1">
    <source>
        <dbReference type="ARBA" id="ARBA00004167"/>
    </source>
</evidence>
<feature type="compositionally biased region" description="Basic and acidic residues" evidence="5">
    <location>
        <begin position="245"/>
        <end position="254"/>
    </location>
</feature>
<feature type="transmembrane region" description="Helical" evidence="6">
    <location>
        <begin position="215"/>
        <end position="237"/>
    </location>
</feature>
<evidence type="ECO:0000256" key="7">
    <source>
        <dbReference type="SAM" id="SignalP"/>
    </source>
</evidence>
<dbReference type="PANTHER" id="PTHR15549:SF30">
    <property type="entry name" value="MID2 DOMAIN-CONTAINING PROTEIN"/>
    <property type="match status" value="1"/>
</dbReference>
<feature type="region of interest" description="Disordered" evidence="5">
    <location>
        <begin position="245"/>
        <end position="268"/>
    </location>
</feature>
<dbReference type="InterPro" id="IPR002889">
    <property type="entry name" value="WSC_carb-bd"/>
</dbReference>
<keyword evidence="2 6" id="KW-0812">Transmembrane</keyword>
<keyword evidence="4 6" id="KW-0472">Membrane</keyword>
<dbReference type="InParanoid" id="K1WGR8"/>
<sequence length="354" mass="37194">MAFAHCCSASLALTLAFLLALFPQAKAQSVYETKYCSDLNTGSGSRNFSVYQSNSICANYCNGIQVPGQSQPFAFAVLQGNYCWCSDYVPATTTTGCSKPCPGFPDDLCGGDDLFTYLEIGGNEPAGTKGAPAATPIPTSTSPPSTRATTTLLSTTTPPSSRVTSSSSAWTPTAVTSLSEYAPGKTMTLIQTAAAPSSPGTGPKSGKSGLSTGGAVGLAVGLCALVALLVALAFFLLRKRRQEREAASADDLSRKGSSAGLGAGTIPSRTMSENSRYVLGTDGRRVIEQWEPGEAEEIRRSRLIPVDQRLDPFSAVYQRGDNKSRESVNTLRDDHDYSRRVASGPGILRATNPD</sequence>
<dbReference type="AlphaFoldDB" id="K1WGR8"/>
<dbReference type="EMBL" id="JH921438">
    <property type="protein sequence ID" value="EKD16760.1"/>
    <property type="molecule type" value="Genomic_DNA"/>
</dbReference>
<evidence type="ECO:0000313" key="9">
    <source>
        <dbReference type="EMBL" id="EKD16760.1"/>
    </source>
</evidence>
<dbReference type="HOGENOM" id="CLU_024893_2_0_1"/>
<keyword evidence="7" id="KW-0732">Signal</keyword>
<dbReference type="KEGG" id="mbe:MBM_05229"/>
<feature type="domain" description="WSC" evidence="8">
    <location>
        <begin position="30"/>
        <end position="121"/>
    </location>
</feature>
<evidence type="ECO:0000256" key="2">
    <source>
        <dbReference type="ARBA" id="ARBA00022692"/>
    </source>
</evidence>
<feature type="region of interest" description="Disordered" evidence="5">
    <location>
        <begin position="125"/>
        <end position="168"/>
    </location>
</feature>
<evidence type="ECO:0000313" key="10">
    <source>
        <dbReference type="Proteomes" id="UP000006753"/>
    </source>
</evidence>
<gene>
    <name evidence="9" type="ORF">MBM_05229</name>
</gene>
<dbReference type="STRING" id="1072389.K1WGR8"/>